<dbReference type="InterPro" id="IPR014721">
    <property type="entry name" value="Ribsml_uS5_D2-typ_fold_subgr"/>
</dbReference>
<keyword evidence="5 19" id="KW-0444">Lipid biosynthesis</keyword>
<evidence type="ECO:0000256" key="17">
    <source>
        <dbReference type="ARBA" id="ARBA00029310"/>
    </source>
</evidence>
<evidence type="ECO:0000256" key="15">
    <source>
        <dbReference type="ARBA" id="ARBA00023166"/>
    </source>
</evidence>
<evidence type="ECO:0000313" key="23">
    <source>
        <dbReference type="Proteomes" id="UP000823405"/>
    </source>
</evidence>
<dbReference type="InterPro" id="IPR013750">
    <property type="entry name" value="GHMP_kinase_C_dom"/>
</dbReference>
<dbReference type="PRINTS" id="PR00959">
    <property type="entry name" value="MEVGALKINASE"/>
</dbReference>
<keyword evidence="10 19" id="KW-0067">ATP-binding</keyword>
<dbReference type="InterPro" id="IPR006205">
    <property type="entry name" value="Mev_gal_kin"/>
</dbReference>
<dbReference type="EC" id="2.7.1.36" evidence="3 19"/>
<dbReference type="Gene3D" id="3.30.230.10">
    <property type="match status" value="1"/>
</dbReference>
<dbReference type="EMBL" id="JAAAIN010001659">
    <property type="protein sequence ID" value="KAG0301204.1"/>
    <property type="molecule type" value="Genomic_DNA"/>
</dbReference>
<evidence type="ECO:0000256" key="4">
    <source>
        <dbReference type="ARBA" id="ARBA00022490"/>
    </source>
</evidence>
<evidence type="ECO:0000256" key="16">
    <source>
        <dbReference type="ARBA" id="ARBA00023221"/>
    </source>
</evidence>
<keyword evidence="4 19" id="KW-0963">Cytoplasm</keyword>
<dbReference type="GO" id="GO:0006696">
    <property type="term" value="P:ergosterol biosynthetic process"/>
    <property type="evidence" value="ECO:0007669"/>
    <property type="project" value="TreeGrafter"/>
</dbReference>
<keyword evidence="6 19" id="KW-0808">Transferase</keyword>
<evidence type="ECO:0000256" key="2">
    <source>
        <dbReference type="ARBA" id="ARBA00006495"/>
    </source>
</evidence>
<keyword evidence="16 19" id="KW-0753">Steroid metabolism</keyword>
<evidence type="ECO:0000256" key="19">
    <source>
        <dbReference type="RuleBase" id="RU363087"/>
    </source>
</evidence>
<dbReference type="GO" id="GO:0019287">
    <property type="term" value="P:isopentenyl diphosphate biosynthetic process, mevalonate pathway"/>
    <property type="evidence" value="ECO:0007669"/>
    <property type="project" value="TreeGrafter"/>
</dbReference>
<dbReference type="FunFam" id="3.30.70.890:FF:000003">
    <property type="entry name" value="Mevalonate kinase"/>
    <property type="match status" value="1"/>
</dbReference>
<evidence type="ECO:0000256" key="14">
    <source>
        <dbReference type="ARBA" id="ARBA00023098"/>
    </source>
</evidence>
<comment type="function">
    <text evidence="19">Mevalonate kinase; part of the second module of ergosterol biosynthesis pathway that includes the middle steps of the pathway. The second module is carried out in the vacuole and involves the formation of farnesyl diphosphate, which is also an important intermediate in the biosynthesis of ubiquinone, dolichol, heme and prenylated proteins.</text>
</comment>
<evidence type="ECO:0000256" key="11">
    <source>
        <dbReference type="ARBA" id="ARBA00022842"/>
    </source>
</evidence>
<feature type="domain" description="GHMP kinase C-terminal" evidence="21">
    <location>
        <begin position="280"/>
        <end position="341"/>
    </location>
</feature>
<keyword evidence="15 19" id="KW-1207">Sterol metabolism</keyword>
<dbReference type="PROSITE" id="PS00627">
    <property type="entry name" value="GHMP_KINASES_ATP"/>
    <property type="match status" value="1"/>
</dbReference>
<dbReference type="AlphaFoldDB" id="A0A9P6UGZ0"/>
<gene>
    <name evidence="22" type="ORF">BGZ97_002877</name>
</gene>
<comment type="subcellular location">
    <subcellularLocation>
        <location evidence="1 19">Cytoplasm</location>
    </subcellularLocation>
</comment>
<evidence type="ECO:0000259" key="20">
    <source>
        <dbReference type="Pfam" id="PF00288"/>
    </source>
</evidence>
<evidence type="ECO:0000259" key="21">
    <source>
        <dbReference type="Pfam" id="PF08544"/>
    </source>
</evidence>
<keyword evidence="7" id="KW-0479">Metal-binding</keyword>
<keyword evidence="12 19" id="KW-0752">Steroid biosynthesis</keyword>
<protein>
    <recommendedName>
        <fullName evidence="3 19">Mevalonate kinase</fullName>
        <shortName evidence="19">MK</shortName>
        <ecNumber evidence="3 19">2.7.1.36</ecNumber>
    </recommendedName>
</protein>
<comment type="catalytic activity">
    <reaction evidence="17">
        <text>(R)-mevalonate + ATP = (R)-5-phosphomevalonate + ADP + H(+)</text>
        <dbReference type="Rhea" id="RHEA:17065"/>
        <dbReference type="ChEBI" id="CHEBI:15378"/>
        <dbReference type="ChEBI" id="CHEBI:30616"/>
        <dbReference type="ChEBI" id="CHEBI:36464"/>
        <dbReference type="ChEBI" id="CHEBI:58146"/>
        <dbReference type="ChEBI" id="CHEBI:456216"/>
        <dbReference type="EC" id="2.7.1.36"/>
    </reaction>
    <physiologicalReaction direction="left-to-right" evidence="17">
        <dbReference type="Rhea" id="RHEA:17066"/>
    </physiologicalReaction>
</comment>
<dbReference type="InterPro" id="IPR006204">
    <property type="entry name" value="GHMP_kinase_N_dom"/>
</dbReference>
<evidence type="ECO:0000256" key="5">
    <source>
        <dbReference type="ARBA" id="ARBA00022516"/>
    </source>
</evidence>
<dbReference type="SUPFAM" id="SSF54211">
    <property type="entry name" value="Ribosomal protein S5 domain 2-like"/>
    <property type="match status" value="1"/>
</dbReference>
<keyword evidence="23" id="KW-1185">Reference proteome</keyword>
<name>A0A9P6UGZ0_9FUNG</name>
<evidence type="ECO:0000256" key="3">
    <source>
        <dbReference type="ARBA" id="ARBA00012103"/>
    </source>
</evidence>
<reference evidence="22" key="1">
    <citation type="journal article" date="2020" name="Fungal Divers.">
        <title>Resolving the Mortierellaceae phylogeny through synthesis of multi-gene phylogenetics and phylogenomics.</title>
        <authorList>
            <person name="Vandepol N."/>
            <person name="Liber J."/>
            <person name="Desiro A."/>
            <person name="Na H."/>
            <person name="Kennedy M."/>
            <person name="Barry K."/>
            <person name="Grigoriev I.V."/>
            <person name="Miller A.N."/>
            <person name="O'Donnell K."/>
            <person name="Stajich J.E."/>
            <person name="Bonito G."/>
        </authorList>
    </citation>
    <scope>NUCLEOTIDE SEQUENCE</scope>
    <source>
        <strain evidence="22">NVP60</strain>
    </source>
</reference>
<dbReference type="OrthoDB" id="1652964at2759"/>
<dbReference type="GO" id="GO:0005829">
    <property type="term" value="C:cytosol"/>
    <property type="evidence" value="ECO:0007669"/>
    <property type="project" value="TreeGrafter"/>
</dbReference>
<evidence type="ECO:0000256" key="10">
    <source>
        <dbReference type="ARBA" id="ARBA00022840"/>
    </source>
</evidence>
<sequence>MPSYFTSSPGKVILFGEHAVVYGKVATAGSLGLRSYALIQTREDKKIEVNLPDVQLARSWNINDVPRQARWEGYPYPPQSMNTDLLAQLTKFVDLGSQTNRSQAAIALLYLHSFLTTDETLVRGYDFVVRSNLPVGAGLGSSASYSVCVATALLQLNGYLSAGKGLDVAAQRDLVNQWAFQAEKVIHGNPSGIDNTVSTLGGAVMFRKGEKIEPLPGFQSLRFLLTNTRVPRETQVQVANVRKLHDKFPTVVNPMLDAINEISNSCKDIFSQDGLDRAHLLARFGELVDVNHGLLAALGVSHPSLEKVREISSKLGLKSKLTGAGGGGCALTLIRDDVSSETVVVVKQLLEAEGFQCMETSVGGPGAGILTLTHPTTIAEFLAHEKSYFEATQNWAYFV</sequence>
<feature type="domain" description="GHMP kinase N-terminal" evidence="20">
    <location>
        <begin position="118"/>
        <end position="202"/>
    </location>
</feature>
<dbReference type="NCBIfam" id="TIGR00549">
    <property type="entry name" value="mevalon_kin"/>
    <property type="match status" value="1"/>
</dbReference>
<dbReference type="InterPro" id="IPR036554">
    <property type="entry name" value="GHMP_kinase_C_sf"/>
</dbReference>
<dbReference type="GO" id="GO:0004496">
    <property type="term" value="F:mevalonate kinase activity"/>
    <property type="evidence" value="ECO:0007669"/>
    <property type="project" value="UniProtKB-EC"/>
</dbReference>
<proteinExistence type="inferred from homology"/>
<keyword evidence="14 19" id="KW-0443">Lipid metabolism</keyword>
<evidence type="ECO:0000256" key="13">
    <source>
        <dbReference type="ARBA" id="ARBA00023011"/>
    </source>
</evidence>
<evidence type="ECO:0000256" key="6">
    <source>
        <dbReference type="ARBA" id="ARBA00022679"/>
    </source>
</evidence>
<evidence type="ECO:0000313" key="22">
    <source>
        <dbReference type="EMBL" id="KAG0301204.1"/>
    </source>
</evidence>
<dbReference type="PANTHER" id="PTHR43290:SF2">
    <property type="entry name" value="MEVALONATE KINASE"/>
    <property type="match status" value="1"/>
</dbReference>
<dbReference type="Proteomes" id="UP000823405">
    <property type="component" value="Unassembled WGS sequence"/>
</dbReference>
<evidence type="ECO:0000256" key="12">
    <source>
        <dbReference type="ARBA" id="ARBA00022955"/>
    </source>
</evidence>
<accession>A0A9P6UGZ0</accession>
<evidence type="ECO:0000256" key="8">
    <source>
        <dbReference type="ARBA" id="ARBA00022741"/>
    </source>
</evidence>
<dbReference type="GO" id="GO:0005524">
    <property type="term" value="F:ATP binding"/>
    <property type="evidence" value="ECO:0007669"/>
    <property type="project" value="UniProtKB-KW"/>
</dbReference>
<evidence type="ECO:0000256" key="18">
    <source>
        <dbReference type="ARBA" id="ARBA00029438"/>
    </source>
</evidence>
<keyword evidence="11" id="KW-0460">Magnesium</keyword>
<organism evidence="22 23">
    <name type="scientific">Linnemannia gamsii</name>
    <dbReference type="NCBI Taxonomy" id="64522"/>
    <lineage>
        <taxon>Eukaryota</taxon>
        <taxon>Fungi</taxon>
        <taxon>Fungi incertae sedis</taxon>
        <taxon>Mucoromycota</taxon>
        <taxon>Mortierellomycotina</taxon>
        <taxon>Mortierellomycetes</taxon>
        <taxon>Mortierellales</taxon>
        <taxon>Mortierellaceae</taxon>
        <taxon>Linnemannia</taxon>
    </lineage>
</organism>
<dbReference type="Pfam" id="PF08544">
    <property type="entry name" value="GHMP_kinases_C"/>
    <property type="match status" value="1"/>
</dbReference>
<keyword evidence="13 19" id="KW-0756">Sterol biosynthesis</keyword>
<dbReference type="InterPro" id="IPR006203">
    <property type="entry name" value="GHMP_knse_ATP-bd_CS"/>
</dbReference>
<comment type="caution">
    <text evidence="22">The sequence shown here is derived from an EMBL/GenBank/DDBJ whole genome shotgun (WGS) entry which is preliminary data.</text>
</comment>
<comment type="pathway">
    <text evidence="18 19">Isoprenoid biosynthesis; isopentenyl diphosphate biosynthesis via mevalonate pathway; isopentenyl diphosphate from (R)-mevalonate: step 1/3.</text>
</comment>
<evidence type="ECO:0000256" key="1">
    <source>
        <dbReference type="ARBA" id="ARBA00004496"/>
    </source>
</evidence>
<dbReference type="PANTHER" id="PTHR43290">
    <property type="entry name" value="MEVALONATE KINASE"/>
    <property type="match status" value="1"/>
</dbReference>
<evidence type="ECO:0000256" key="9">
    <source>
        <dbReference type="ARBA" id="ARBA00022777"/>
    </source>
</evidence>
<dbReference type="GO" id="GO:0046872">
    <property type="term" value="F:metal ion binding"/>
    <property type="evidence" value="ECO:0007669"/>
    <property type="project" value="UniProtKB-KW"/>
</dbReference>
<comment type="similarity">
    <text evidence="2 19">Belongs to the GHMP kinase family. Mevalonate kinase subfamily.</text>
</comment>
<keyword evidence="9 19" id="KW-0418">Kinase</keyword>
<dbReference type="Gene3D" id="3.30.70.890">
    <property type="entry name" value="GHMP kinase, C-terminal domain"/>
    <property type="match status" value="1"/>
</dbReference>
<dbReference type="InterPro" id="IPR020568">
    <property type="entry name" value="Ribosomal_Su5_D2-typ_SF"/>
</dbReference>
<evidence type="ECO:0000256" key="7">
    <source>
        <dbReference type="ARBA" id="ARBA00022723"/>
    </source>
</evidence>
<keyword evidence="8 19" id="KW-0547">Nucleotide-binding</keyword>
<dbReference type="Pfam" id="PF00288">
    <property type="entry name" value="GHMP_kinases_N"/>
    <property type="match status" value="1"/>
</dbReference>
<dbReference type="SUPFAM" id="SSF55060">
    <property type="entry name" value="GHMP Kinase, C-terminal domain"/>
    <property type="match status" value="1"/>
</dbReference>